<evidence type="ECO:0000313" key="4">
    <source>
        <dbReference type="Proteomes" id="UP001595443"/>
    </source>
</evidence>
<dbReference type="Proteomes" id="UP001595443">
    <property type="component" value="Unassembled WGS sequence"/>
</dbReference>
<evidence type="ECO:0000256" key="1">
    <source>
        <dbReference type="SAM" id="MobiDB-lite"/>
    </source>
</evidence>
<sequence>MYDAAFVNATSTSVSLLYRERPVLNFAAYVSRMEEALRGSFEDTLQLSWDHDDMVVIDIDGSRVLLGYWEAPQGDDSAEACEAVLVLSVGPGPDWRSQTRLARHRKSLCQSVIAGILDRNPADMVLWKDFQGVFTPDDFETLVEQAIGMSEQDIAEGTDFPADSLVGADLAAASPEVAPEEPGDERFGNLPVRRLMDRLETEIRPSRPQIEASAEENETTDGAATPPARRRSRRPDWRAEWEAAVMSLPAAPDEAGDAPLEGTATDLLAANDLPDLPLPQASELDRIRSALYPDEQPGAETGKPPLAQRLTIYTVNTTLMLVALPVGAALMTYNILGGEDFKTTARAVALTGAAIGLAHSVLGQYVMSMV</sequence>
<feature type="region of interest" description="Disordered" evidence="1">
    <location>
        <begin position="173"/>
        <end position="192"/>
    </location>
</feature>
<gene>
    <name evidence="3" type="ORF">ACFOES_07225</name>
</gene>
<organism evidence="3 4">
    <name type="scientific">Acidimangrovimonas pyrenivorans</name>
    <dbReference type="NCBI Taxonomy" id="2030798"/>
    <lineage>
        <taxon>Bacteria</taxon>
        <taxon>Pseudomonadati</taxon>
        <taxon>Pseudomonadota</taxon>
        <taxon>Alphaproteobacteria</taxon>
        <taxon>Rhodobacterales</taxon>
        <taxon>Paracoccaceae</taxon>
        <taxon>Acidimangrovimonas</taxon>
    </lineage>
</organism>
<protein>
    <submittedName>
        <fullName evidence="3">Uncharacterized protein</fullName>
    </submittedName>
</protein>
<comment type="caution">
    <text evidence="3">The sequence shown here is derived from an EMBL/GenBank/DDBJ whole genome shotgun (WGS) entry which is preliminary data.</text>
</comment>
<keyword evidence="2" id="KW-0812">Transmembrane</keyword>
<evidence type="ECO:0000256" key="2">
    <source>
        <dbReference type="SAM" id="Phobius"/>
    </source>
</evidence>
<keyword evidence="4" id="KW-1185">Reference proteome</keyword>
<keyword evidence="2" id="KW-0472">Membrane</keyword>
<name>A0ABV7AFD7_9RHOB</name>
<feature type="region of interest" description="Disordered" evidence="1">
    <location>
        <begin position="200"/>
        <end position="235"/>
    </location>
</feature>
<reference evidence="4" key="1">
    <citation type="journal article" date="2019" name="Int. J. Syst. Evol. Microbiol.">
        <title>The Global Catalogue of Microorganisms (GCM) 10K type strain sequencing project: providing services to taxonomists for standard genome sequencing and annotation.</title>
        <authorList>
            <consortium name="The Broad Institute Genomics Platform"/>
            <consortium name="The Broad Institute Genome Sequencing Center for Infectious Disease"/>
            <person name="Wu L."/>
            <person name="Ma J."/>
        </authorList>
    </citation>
    <scope>NUCLEOTIDE SEQUENCE [LARGE SCALE GENOMIC DNA]</scope>
    <source>
        <strain evidence="4">KCTC 62192</strain>
    </source>
</reference>
<keyword evidence="2" id="KW-1133">Transmembrane helix</keyword>
<dbReference type="EMBL" id="JBHRSK010000004">
    <property type="protein sequence ID" value="MFC2967880.1"/>
    <property type="molecule type" value="Genomic_DNA"/>
</dbReference>
<feature type="transmembrane region" description="Helical" evidence="2">
    <location>
        <begin position="313"/>
        <end position="336"/>
    </location>
</feature>
<proteinExistence type="predicted"/>
<dbReference type="RefSeq" id="WP_377832527.1">
    <property type="nucleotide sequence ID" value="NZ_JBHRSK010000004.1"/>
</dbReference>
<evidence type="ECO:0000313" key="3">
    <source>
        <dbReference type="EMBL" id="MFC2967880.1"/>
    </source>
</evidence>
<accession>A0ABV7AFD7</accession>
<feature type="transmembrane region" description="Helical" evidence="2">
    <location>
        <begin position="348"/>
        <end position="367"/>
    </location>
</feature>